<organism evidence="2 3">
    <name type="scientific">Leptolyngbya boryana NIES-2135</name>
    <dbReference type="NCBI Taxonomy" id="1973484"/>
    <lineage>
        <taxon>Bacteria</taxon>
        <taxon>Bacillati</taxon>
        <taxon>Cyanobacteriota</taxon>
        <taxon>Cyanophyceae</taxon>
        <taxon>Leptolyngbyales</taxon>
        <taxon>Leptolyngbyaceae</taxon>
        <taxon>Leptolyngbya group</taxon>
        <taxon>Leptolyngbya</taxon>
    </lineage>
</organism>
<proteinExistence type="predicted"/>
<sequence>MRYVKEESGLLNNFAIEPKMYEAEPPTQNQKRNYIFLGIAAVVLIGGLVAVAAAVS</sequence>
<protein>
    <recommendedName>
        <fullName evidence="4">Ssl1498 family light-harvesting-like protein</fullName>
    </recommendedName>
</protein>
<evidence type="ECO:0008006" key="4">
    <source>
        <dbReference type="Google" id="ProtNLM"/>
    </source>
</evidence>
<accession>A0A1Z4JFJ3</accession>
<evidence type="ECO:0000313" key="2">
    <source>
        <dbReference type="EMBL" id="BAY55545.1"/>
    </source>
</evidence>
<reference evidence="2 3" key="1">
    <citation type="submission" date="2017-06" db="EMBL/GenBank/DDBJ databases">
        <title>Genome sequencing of cyanobaciteial culture collection at National Institute for Environmental Studies (NIES).</title>
        <authorList>
            <person name="Hirose Y."/>
            <person name="Shimura Y."/>
            <person name="Fujisawa T."/>
            <person name="Nakamura Y."/>
            <person name="Kawachi M."/>
        </authorList>
    </citation>
    <scope>NUCLEOTIDE SEQUENCE [LARGE SCALE GENOMIC DNA]</scope>
    <source>
        <strain evidence="2 3">NIES-2135</strain>
    </source>
</reference>
<dbReference type="Proteomes" id="UP000217895">
    <property type="component" value="Chromosome"/>
</dbReference>
<dbReference type="Pfam" id="PF26394">
    <property type="entry name" value="Psb34"/>
    <property type="match status" value="1"/>
</dbReference>
<keyword evidence="1" id="KW-1133">Transmembrane helix</keyword>
<evidence type="ECO:0000256" key="1">
    <source>
        <dbReference type="SAM" id="Phobius"/>
    </source>
</evidence>
<feature type="transmembrane region" description="Helical" evidence="1">
    <location>
        <begin position="34"/>
        <end position="55"/>
    </location>
</feature>
<keyword evidence="1" id="KW-0812">Transmembrane</keyword>
<gene>
    <name evidence="2" type="ORF">NIES2135_23690</name>
</gene>
<evidence type="ECO:0000313" key="3">
    <source>
        <dbReference type="Proteomes" id="UP000217895"/>
    </source>
</evidence>
<dbReference type="InterPro" id="IPR048028">
    <property type="entry name" value="Psb34-like"/>
</dbReference>
<keyword evidence="1" id="KW-0472">Membrane</keyword>
<dbReference type="EMBL" id="AP018203">
    <property type="protein sequence ID" value="BAY55545.1"/>
    <property type="molecule type" value="Genomic_DNA"/>
</dbReference>
<name>A0A1Z4JFJ3_LEPBY</name>
<dbReference type="NCBIfam" id="NF033486">
    <property type="entry name" value="harvest_ssl1498"/>
    <property type="match status" value="1"/>
</dbReference>
<keyword evidence="3" id="KW-1185">Reference proteome</keyword>
<dbReference type="AlphaFoldDB" id="A0A1Z4JFJ3"/>